<dbReference type="Pfam" id="PF15799">
    <property type="entry name" value="CCD48"/>
    <property type="match status" value="1"/>
</dbReference>
<sequence>MVVQGQTLSRVFLWRLVEEQLLRSVEGQAASDEEEEKWTGEQRRQIGEVKRILSRLSCCGERYCPLGTPAVPSQQPGMLVSAVPAGVTARPSRG</sequence>
<dbReference type="InterPro" id="IPR031601">
    <property type="entry name" value="CCD48"/>
</dbReference>
<dbReference type="AlphaFoldDB" id="Q4SQW4"/>
<comment type="caution">
    <text evidence="1">The sequence shown here is derived from an EMBL/GenBank/DDBJ whole genome shotgun (WGS) entry which is preliminary data.</text>
</comment>
<reference evidence="1" key="2">
    <citation type="submission" date="2004-02" db="EMBL/GenBank/DDBJ databases">
        <authorList>
            <consortium name="Genoscope"/>
            <consortium name="Whitehead Institute Centre for Genome Research"/>
        </authorList>
    </citation>
    <scope>NUCLEOTIDE SEQUENCE</scope>
</reference>
<name>Q4SQW4_TETNG</name>
<accession>Q4SQW4</accession>
<dbReference type="OrthoDB" id="10054715at2759"/>
<gene>
    <name evidence="1" type="ORF">GSTENG00014186001</name>
</gene>
<dbReference type="EMBL" id="CAAE01014528">
    <property type="protein sequence ID" value="CAF96968.1"/>
    <property type="molecule type" value="Genomic_DNA"/>
</dbReference>
<organism evidence="1">
    <name type="scientific">Tetraodon nigroviridis</name>
    <name type="common">Spotted green pufferfish</name>
    <name type="synonym">Chelonodon nigroviridis</name>
    <dbReference type="NCBI Taxonomy" id="99883"/>
    <lineage>
        <taxon>Eukaryota</taxon>
        <taxon>Metazoa</taxon>
        <taxon>Chordata</taxon>
        <taxon>Craniata</taxon>
        <taxon>Vertebrata</taxon>
        <taxon>Euteleostomi</taxon>
        <taxon>Actinopterygii</taxon>
        <taxon>Neopterygii</taxon>
        <taxon>Teleostei</taxon>
        <taxon>Neoteleostei</taxon>
        <taxon>Acanthomorphata</taxon>
        <taxon>Eupercaria</taxon>
        <taxon>Tetraodontiformes</taxon>
        <taxon>Tetradontoidea</taxon>
        <taxon>Tetraodontidae</taxon>
        <taxon>Tetraodon</taxon>
    </lineage>
</organism>
<dbReference type="KEGG" id="tng:GSTEN00014186G001"/>
<proteinExistence type="predicted"/>
<reference evidence="1" key="1">
    <citation type="journal article" date="2004" name="Nature">
        <title>Genome duplication in the teleost fish Tetraodon nigroviridis reveals the early vertebrate proto-karyotype.</title>
        <authorList>
            <person name="Jaillon O."/>
            <person name="Aury J.-M."/>
            <person name="Brunet F."/>
            <person name="Petit J.-L."/>
            <person name="Stange-Thomann N."/>
            <person name="Mauceli E."/>
            <person name="Bouneau L."/>
            <person name="Fischer C."/>
            <person name="Ozouf-Costaz C."/>
            <person name="Bernot A."/>
            <person name="Nicaud S."/>
            <person name="Jaffe D."/>
            <person name="Fisher S."/>
            <person name="Lutfalla G."/>
            <person name="Dossat C."/>
            <person name="Segurens B."/>
            <person name="Dasilva C."/>
            <person name="Salanoubat M."/>
            <person name="Levy M."/>
            <person name="Boudet N."/>
            <person name="Castellano S."/>
            <person name="Anthouard V."/>
            <person name="Jubin C."/>
            <person name="Castelli V."/>
            <person name="Katinka M."/>
            <person name="Vacherie B."/>
            <person name="Biemont C."/>
            <person name="Skalli Z."/>
            <person name="Cattolico L."/>
            <person name="Poulain J."/>
            <person name="De Berardinis V."/>
            <person name="Cruaud C."/>
            <person name="Duprat S."/>
            <person name="Brottier P."/>
            <person name="Coutanceau J.-P."/>
            <person name="Gouzy J."/>
            <person name="Parra G."/>
            <person name="Lardier G."/>
            <person name="Chapple C."/>
            <person name="McKernan K.J."/>
            <person name="McEwan P."/>
            <person name="Bosak S."/>
            <person name="Kellis M."/>
            <person name="Volff J.-N."/>
            <person name="Guigo R."/>
            <person name="Zody M.C."/>
            <person name="Mesirov J."/>
            <person name="Lindblad-Toh K."/>
            <person name="Birren B."/>
            <person name="Nusbaum C."/>
            <person name="Kahn D."/>
            <person name="Robinson-Rechavi M."/>
            <person name="Laudet V."/>
            <person name="Schachter V."/>
            <person name="Quetier F."/>
            <person name="Saurin W."/>
            <person name="Scarpelli C."/>
            <person name="Wincker P."/>
            <person name="Lander E.S."/>
            <person name="Weissenbach J."/>
            <person name="Roest Crollius H."/>
        </authorList>
    </citation>
    <scope>NUCLEOTIDE SEQUENCE [LARGE SCALE GENOMIC DNA]</scope>
</reference>
<evidence type="ECO:0000313" key="1">
    <source>
        <dbReference type="EMBL" id="CAF96968.1"/>
    </source>
</evidence>
<protein>
    <submittedName>
        <fullName evidence="1">(spotted green pufferfish) hypothetical protein</fullName>
    </submittedName>
</protein>